<dbReference type="Proteomes" id="UP001066276">
    <property type="component" value="Chromosome 8"/>
</dbReference>
<protein>
    <submittedName>
        <fullName evidence="1">Uncharacterized protein</fullName>
    </submittedName>
</protein>
<reference evidence="1" key="1">
    <citation type="journal article" date="2022" name="bioRxiv">
        <title>Sequencing and chromosome-scale assembly of the giantPleurodeles waltlgenome.</title>
        <authorList>
            <person name="Brown T."/>
            <person name="Elewa A."/>
            <person name="Iarovenko S."/>
            <person name="Subramanian E."/>
            <person name="Araus A.J."/>
            <person name="Petzold A."/>
            <person name="Susuki M."/>
            <person name="Suzuki K.-i.T."/>
            <person name="Hayashi T."/>
            <person name="Toyoda A."/>
            <person name="Oliveira C."/>
            <person name="Osipova E."/>
            <person name="Leigh N.D."/>
            <person name="Simon A."/>
            <person name="Yun M.H."/>
        </authorList>
    </citation>
    <scope>NUCLEOTIDE SEQUENCE</scope>
    <source>
        <strain evidence="1">20211129_DDA</strain>
        <tissue evidence="1">Liver</tissue>
    </source>
</reference>
<evidence type="ECO:0000313" key="2">
    <source>
        <dbReference type="Proteomes" id="UP001066276"/>
    </source>
</evidence>
<name>A0AAV7NBR8_PLEWA</name>
<comment type="caution">
    <text evidence="1">The sequence shown here is derived from an EMBL/GenBank/DDBJ whole genome shotgun (WGS) entry which is preliminary data.</text>
</comment>
<proteinExistence type="predicted"/>
<keyword evidence="2" id="KW-1185">Reference proteome</keyword>
<evidence type="ECO:0000313" key="1">
    <source>
        <dbReference type="EMBL" id="KAJ1112946.1"/>
    </source>
</evidence>
<gene>
    <name evidence="1" type="ORF">NDU88_001206</name>
</gene>
<sequence>MPLSDPVATALGIIPSCLRFCFSVFVSVPSSLFFLRAAPQPMPLSPVQGRCFADPKKVLEVTLVATVTSKAPHGTSSFVIQVLFICIHDPGPAVLHSNRFSSFSHIPEPPLLLGDNRNPDDITP</sequence>
<accession>A0AAV7NBR8</accession>
<dbReference type="AlphaFoldDB" id="A0AAV7NBR8"/>
<dbReference type="EMBL" id="JANPWB010000012">
    <property type="protein sequence ID" value="KAJ1112946.1"/>
    <property type="molecule type" value="Genomic_DNA"/>
</dbReference>
<organism evidence="1 2">
    <name type="scientific">Pleurodeles waltl</name>
    <name type="common">Iberian ribbed newt</name>
    <dbReference type="NCBI Taxonomy" id="8319"/>
    <lineage>
        <taxon>Eukaryota</taxon>
        <taxon>Metazoa</taxon>
        <taxon>Chordata</taxon>
        <taxon>Craniata</taxon>
        <taxon>Vertebrata</taxon>
        <taxon>Euteleostomi</taxon>
        <taxon>Amphibia</taxon>
        <taxon>Batrachia</taxon>
        <taxon>Caudata</taxon>
        <taxon>Salamandroidea</taxon>
        <taxon>Salamandridae</taxon>
        <taxon>Pleurodelinae</taxon>
        <taxon>Pleurodeles</taxon>
    </lineage>
</organism>